<name>A0A1I5R899_9PSEU</name>
<evidence type="ECO:0008006" key="4">
    <source>
        <dbReference type="Google" id="ProtNLM"/>
    </source>
</evidence>
<organism evidence="2 3">
    <name type="scientific">Amycolatopsis arida</name>
    <dbReference type="NCBI Taxonomy" id="587909"/>
    <lineage>
        <taxon>Bacteria</taxon>
        <taxon>Bacillati</taxon>
        <taxon>Actinomycetota</taxon>
        <taxon>Actinomycetes</taxon>
        <taxon>Pseudonocardiales</taxon>
        <taxon>Pseudonocardiaceae</taxon>
        <taxon>Amycolatopsis</taxon>
    </lineage>
</organism>
<protein>
    <recommendedName>
        <fullName evidence="4">PH domain-containing protein</fullName>
    </recommendedName>
</protein>
<accession>A0A1I5R899</accession>
<sequence>MRSSGRVAWPAEWGKPKRARWYLALGWLGSWAFIAFVSALAVASSEMAGATKYLVLFGLLFVTIVVVGCDSRVNVRKRGVERVRLEAGRGLVIPYSRIVFLGSALMVVLMFAVFATASYEFATKAGDDVPAPAAAAVVFGLVAALFAAYLWQLVTGRIGLGRVTLTPVGIEHRSWGYRSELPWDDVIGVSALGGGEPEIWIRGHDHAVRKVTLAGRWGGTPPQGPGIAVQAKNLAVDPALVYYTVRFYADHPEARAELAHEASVRRVRAALYP</sequence>
<proteinExistence type="predicted"/>
<feature type="transmembrane region" description="Helical" evidence="1">
    <location>
        <begin position="98"/>
        <end position="119"/>
    </location>
</feature>
<feature type="transmembrane region" description="Helical" evidence="1">
    <location>
        <begin position="131"/>
        <end position="151"/>
    </location>
</feature>
<dbReference type="EMBL" id="FOWW01000002">
    <property type="protein sequence ID" value="SFP54567.1"/>
    <property type="molecule type" value="Genomic_DNA"/>
</dbReference>
<feature type="transmembrane region" description="Helical" evidence="1">
    <location>
        <begin position="50"/>
        <end position="69"/>
    </location>
</feature>
<dbReference type="OrthoDB" id="3627672at2"/>
<feature type="transmembrane region" description="Helical" evidence="1">
    <location>
        <begin position="21"/>
        <end position="44"/>
    </location>
</feature>
<keyword evidence="1" id="KW-0812">Transmembrane</keyword>
<reference evidence="3" key="1">
    <citation type="submission" date="2016-10" db="EMBL/GenBank/DDBJ databases">
        <authorList>
            <person name="Varghese N."/>
            <person name="Submissions S."/>
        </authorList>
    </citation>
    <scope>NUCLEOTIDE SEQUENCE [LARGE SCALE GENOMIC DNA]</scope>
    <source>
        <strain evidence="3">CGMCC 4.5579</strain>
    </source>
</reference>
<keyword evidence="1" id="KW-1133">Transmembrane helix</keyword>
<gene>
    <name evidence="2" type="ORF">SAMN05421810_102914</name>
</gene>
<dbReference type="RefSeq" id="WP_092529576.1">
    <property type="nucleotide sequence ID" value="NZ_FOWW01000002.1"/>
</dbReference>
<evidence type="ECO:0000256" key="1">
    <source>
        <dbReference type="SAM" id="Phobius"/>
    </source>
</evidence>
<keyword evidence="1" id="KW-0472">Membrane</keyword>
<keyword evidence="3" id="KW-1185">Reference proteome</keyword>
<dbReference type="Proteomes" id="UP000198727">
    <property type="component" value="Unassembled WGS sequence"/>
</dbReference>
<evidence type="ECO:0000313" key="2">
    <source>
        <dbReference type="EMBL" id="SFP54567.1"/>
    </source>
</evidence>
<dbReference type="AlphaFoldDB" id="A0A1I5R899"/>
<evidence type="ECO:0000313" key="3">
    <source>
        <dbReference type="Proteomes" id="UP000198727"/>
    </source>
</evidence>